<dbReference type="InterPro" id="IPR029058">
    <property type="entry name" value="AB_hydrolase_fold"/>
</dbReference>
<evidence type="ECO:0000256" key="6">
    <source>
        <dbReference type="ARBA" id="ARBA00039132"/>
    </source>
</evidence>
<feature type="domain" description="AB hydrolase-1" evidence="14">
    <location>
        <begin position="51"/>
        <end position="207"/>
    </location>
</feature>
<dbReference type="InterPro" id="IPR052382">
    <property type="entry name" value="ABHD10_acyl-thioesterase"/>
</dbReference>
<sequence length="251" mass="27869">MVDNRMENQPPDMFDGPHGQIAYRRRDGAGPGIVWLGGFRSDMLGTKAGFLDQWAQRRSRAFLRFDYSGHGDSSGRFEDGCIGEWATDALTTFDALTDGAQILVGSSMGAWIAALLALQRPARVAGIVFIAPAPDFTERLMWPSFTEEQRQTIEREGRLELPGDYDEPEIITKKLLDDGRRHLVMTGPIAITCPVRILQGMRDTSVPWRHAVEFAELIASNTIEITLTKAGDHRLSTPADLERLASALEQI</sequence>
<evidence type="ECO:0000256" key="3">
    <source>
        <dbReference type="ARBA" id="ARBA00022801"/>
    </source>
</evidence>
<dbReference type="GO" id="GO:0005739">
    <property type="term" value="C:mitochondrion"/>
    <property type="evidence" value="ECO:0007669"/>
    <property type="project" value="UniProtKB-SubCell"/>
</dbReference>
<dbReference type="SUPFAM" id="SSF53474">
    <property type="entry name" value="alpha/beta-Hydrolases"/>
    <property type="match status" value="1"/>
</dbReference>
<name>A0A3B0SVV2_9ZZZZ</name>
<evidence type="ECO:0000259" key="14">
    <source>
        <dbReference type="Pfam" id="PF12697"/>
    </source>
</evidence>
<protein>
    <recommendedName>
        <fullName evidence="7">Palmitoyl-protein thioesterase ABHD10, mitochondrial</fullName>
        <ecNumber evidence="6">3.1.1.93</ecNumber>
        <ecNumber evidence="2">3.1.2.22</ecNumber>
    </recommendedName>
    <alternativeName>
        <fullName evidence="9">Acyl-protein thioesterase ABHD10</fullName>
    </alternativeName>
    <alternativeName>
        <fullName evidence="10">Alpha/beta hydrolase domain-containing protein 10</fullName>
    </alternativeName>
    <alternativeName>
        <fullName evidence="8">Mycophenolic acid acyl-glucuronide esterase, mitochondrial</fullName>
    </alternativeName>
</protein>
<evidence type="ECO:0000256" key="12">
    <source>
        <dbReference type="ARBA" id="ARBA00047409"/>
    </source>
</evidence>
<dbReference type="Pfam" id="PF12697">
    <property type="entry name" value="Abhydrolase_6"/>
    <property type="match status" value="1"/>
</dbReference>
<dbReference type="EC" id="3.1.1.93" evidence="6"/>
<dbReference type="AlphaFoldDB" id="A0A3B0SVV2"/>
<proteinExistence type="predicted"/>
<gene>
    <name evidence="15" type="ORF">MNBD_ALPHA05-1718</name>
</gene>
<dbReference type="InterPro" id="IPR000073">
    <property type="entry name" value="AB_hydrolase_1"/>
</dbReference>
<dbReference type="GO" id="GO:0102390">
    <property type="term" value="F:mycophenolic acid acyl-glucuronide esterase activity"/>
    <property type="evidence" value="ECO:0007669"/>
    <property type="project" value="UniProtKB-EC"/>
</dbReference>
<accession>A0A3B0SVV2</accession>
<organism evidence="15">
    <name type="scientific">hydrothermal vent metagenome</name>
    <dbReference type="NCBI Taxonomy" id="652676"/>
    <lineage>
        <taxon>unclassified sequences</taxon>
        <taxon>metagenomes</taxon>
        <taxon>ecological metagenomes</taxon>
    </lineage>
</organism>
<comment type="function">
    <text evidence="11">Acts as an acyl-protein thioesterase that hydrolyzes fatty acids from acylated residues in proteins. Regulates the mitochondrial S-depalmitoylation of the nucleophilic active site residue of peroxiredoxin-5/PRDX5, a key antioxidant protein, therefore modulating mitochondrial antioxidant ability. Also catalyzes the deglucuronidation of mycophenolic acid acyl-glucuronide, an active metabolite of the immunosuppressant drug mycophenolate.</text>
</comment>
<evidence type="ECO:0000256" key="10">
    <source>
        <dbReference type="ARBA" id="ARBA00042704"/>
    </source>
</evidence>
<reference evidence="15" key="1">
    <citation type="submission" date="2018-06" db="EMBL/GenBank/DDBJ databases">
        <authorList>
            <person name="Zhirakovskaya E."/>
        </authorList>
    </citation>
    <scope>NUCLEOTIDE SEQUENCE</scope>
</reference>
<evidence type="ECO:0000256" key="7">
    <source>
        <dbReference type="ARBA" id="ARBA00039314"/>
    </source>
</evidence>
<dbReference type="EMBL" id="UOEH01000463">
    <property type="protein sequence ID" value="VAW05207.1"/>
    <property type="molecule type" value="Genomic_DNA"/>
</dbReference>
<dbReference type="PANTHER" id="PTHR16138">
    <property type="entry name" value="MYCOPHENOLIC ACID ACYL-GLUCURONIDE ESTERASE, MITOCHONDRIAL"/>
    <property type="match status" value="1"/>
</dbReference>
<evidence type="ECO:0000256" key="4">
    <source>
        <dbReference type="ARBA" id="ARBA00022946"/>
    </source>
</evidence>
<evidence type="ECO:0000256" key="1">
    <source>
        <dbReference type="ARBA" id="ARBA00004173"/>
    </source>
</evidence>
<evidence type="ECO:0000256" key="9">
    <source>
        <dbReference type="ARBA" id="ARBA00042645"/>
    </source>
</evidence>
<dbReference type="EC" id="3.1.2.22" evidence="2"/>
<evidence type="ECO:0000256" key="8">
    <source>
        <dbReference type="ARBA" id="ARBA00041520"/>
    </source>
</evidence>
<dbReference type="PANTHER" id="PTHR16138:SF7">
    <property type="entry name" value="PALMITOYL-PROTEIN THIOESTERASE ABHD10, MITOCHONDRIAL"/>
    <property type="match status" value="1"/>
</dbReference>
<dbReference type="GO" id="GO:0008474">
    <property type="term" value="F:palmitoyl-(protein) hydrolase activity"/>
    <property type="evidence" value="ECO:0007669"/>
    <property type="project" value="UniProtKB-EC"/>
</dbReference>
<keyword evidence="4" id="KW-0809">Transit peptide</keyword>
<evidence type="ECO:0000256" key="13">
    <source>
        <dbReference type="ARBA" id="ARBA00047972"/>
    </source>
</evidence>
<evidence type="ECO:0000256" key="5">
    <source>
        <dbReference type="ARBA" id="ARBA00023128"/>
    </source>
</evidence>
<keyword evidence="3 15" id="KW-0378">Hydrolase</keyword>
<keyword evidence="5" id="KW-0496">Mitochondrion</keyword>
<comment type="subcellular location">
    <subcellularLocation>
        <location evidence="1">Mitochondrion</location>
    </subcellularLocation>
</comment>
<comment type="catalytic activity">
    <reaction evidence="13">
        <text>mycophenolic acid O-acyl-beta-D-glucuronide + H2O = mycophenolate + D-glucuronate + H(+)</text>
        <dbReference type="Rhea" id="RHEA:34179"/>
        <dbReference type="ChEBI" id="CHEBI:15377"/>
        <dbReference type="ChEBI" id="CHEBI:15378"/>
        <dbReference type="ChEBI" id="CHEBI:58720"/>
        <dbReference type="ChEBI" id="CHEBI:62932"/>
        <dbReference type="ChEBI" id="CHEBI:66982"/>
        <dbReference type="EC" id="3.1.1.93"/>
    </reaction>
    <physiologicalReaction direction="left-to-right" evidence="13">
        <dbReference type="Rhea" id="RHEA:34180"/>
    </physiologicalReaction>
</comment>
<evidence type="ECO:0000256" key="11">
    <source>
        <dbReference type="ARBA" id="ARBA00046047"/>
    </source>
</evidence>
<dbReference type="Gene3D" id="3.40.50.1820">
    <property type="entry name" value="alpha/beta hydrolase"/>
    <property type="match status" value="1"/>
</dbReference>
<evidence type="ECO:0000256" key="2">
    <source>
        <dbReference type="ARBA" id="ARBA00012423"/>
    </source>
</evidence>
<comment type="catalytic activity">
    <reaction evidence="12">
        <text>S-hexadecanoyl-L-cysteinyl-[protein] + H2O = L-cysteinyl-[protein] + hexadecanoate + H(+)</text>
        <dbReference type="Rhea" id="RHEA:19233"/>
        <dbReference type="Rhea" id="RHEA-COMP:10131"/>
        <dbReference type="Rhea" id="RHEA-COMP:11032"/>
        <dbReference type="ChEBI" id="CHEBI:7896"/>
        <dbReference type="ChEBI" id="CHEBI:15377"/>
        <dbReference type="ChEBI" id="CHEBI:15378"/>
        <dbReference type="ChEBI" id="CHEBI:29950"/>
        <dbReference type="ChEBI" id="CHEBI:74151"/>
        <dbReference type="EC" id="3.1.2.22"/>
    </reaction>
    <physiologicalReaction direction="left-to-right" evidence="12">
        <dbReference type="Rhea" id="RHEA:19234"/>
    </physiologicalReaction>
</comment>
<evidence type="ECO:0000313" key="15">
    <source>
        <dbReference type="EMBL" id="VAW05207.1"/>
    </source>
</evidence>